<keyword evidence="10 11" id="KW-0131">Cell cycle</keyword>
<keyword evidence="8 11" id="KW-0498">Mitosis</keyword>
<comment type="function">
    <text evidence="11">Regulatory subunit of the condensin complex, a complex required for conversion of interphase chromatin into mitotic-like condense chromosomes.</text>
</comment>
<keyword evidence="14" id="KW-1185">Reference proteome</keyword>
<dbReference type="EMBL" id="PUHR01000035">
    <property type="protein sequence ID" value="KAG0669697.1"/>
    <property type="molecule type" value="Genomic_DNA"/>
</dbReference>
<evidence type="ECO:0000256" key="12">
    <source>
        <dbReference type="SAM" id="MobiDB-lite"/>
    </source>
</evidence>
<dbReference type="Pfam" id="PF05786">
    <property type="entry name" value="Cnd2"/>
    <property type="match status" value="1"/>
</dbReference>
<feature type="compositionally biased region" description="Polar residues" evidence="12">
    <location>
        <begin position="373"/>
        <end position="382"/>
    </location>
</feature>
<evidence type="ECO:0000256" key="8">
    <source>
        <dbReference type="ARBA" id="ARBA00022776"/>
    </source>
</evidence>
<comment type="similarity">
    <text evidence="3 11">Belongs to the CND2 (condensin subunit 2) family.</text>
</comment>
<evidence type="ECO:0000313" key="14">
    <source>
        <dbReference type="Proteomes" id="UP000750334"/>
    </source>
</evidence>
<accession>A0A9P6WDY7</accession>
<evidence type="ECO:0000256" key="6">
    <source>
        <dbReference type="ARBA" id="ARBA00022490"/>
    </source>
</evidence>
<dbReference type="AlphaFoldDB" id="A0A9P6WDY7"/>
<feature type="compositionally biased region" description="Acidic residues" evidence="12">
    <location>
        <begin position="395"/>
        <end position="407"/>
    </location>
</feature>
<feature type="region of interest" description="Disordered" evidence="12">
    <location>
        <begin position="361"/>
        <end position="412"/>
    </location>
</feature>
<evidence type="ECO:0000256" key="5">
    <source>
        <dbReference type="ARBA" id="ARBA00022454"/>
    </source>
</evidence>
<gene>
    <name evidence="13" type="ORF">C6P45_003440</name>
</gene>
<comment type="subcellular location">
    <subcellularLocation>
        <location evidence="1">Chromosome</location>
    </subcellularLocation>
    <subcellularLocation>
        <location evidence="2">Cytoplasm</location>
    </subcellularLocation>
</comment>
<dbReference type="InterPro" id="IPR022816">
    <property type="entry name" value="Condensin_barren_su2"/>
</dbReference>
<evidence type="ECO:0000256" key="11">
    <source>
        <dbReference type="PIRNR" id="PIRNR017126"/>
    </source>
</evidence>
<comment type="caution">
    <text evidence="13">The sequence shown here is derived from an EMBL/GenBank/DDBJ whole genome shotgun (WGS) entry which is preliminary data.</text>
</comment>
<feature type="region of interest" description="Disordered" evidence="12">
    <location>
        <begin position="96"/>
        <end position="141"/>
    </location>
</feature>
<dbReference type="PANTHER" id="PTHR13108:SF9">
    <property type="entry name" value="CONDENSIN COMPLEX SUBUNIT 2"/>
    <property type="match status" value="1"/>
</dbReference>
<keyword evidence="6" id="KW-0963">Cytoplasm</keyword>
<feature type="region of interest" description="Disordered" evidence="12">
    <location>
        <begin position="457"/>
        <end position="495"/>
    </location>
</feature>
<dbReference type="Proteomes" id="UP000750334">
    <property type="component" value="Unassembled WGS sequence"/>
</dbReference>
<dbReference type="PANTHER" id="PTHR13108">
    <property type="entry name" value="CONDENSIN COMPLEX SUBUNIT 2"/>
    <property type="match status" value="1"/>
</dbReference>
<evidence type="ECO:0000256" key="1">
    <source>
        <dbReference type="ARBA" id="ARBA00004286"/>
    </source>
</evidence>
<evidence type="ECO:0000256" key="2">
    <source>
        <dbReference type="ARBA" id="ARBA00004496"/>
    </source>
</evidence>
<evidence type="ECO:0000256" key="3">
    <source>
        <dbReference type="ARBA" id="ARBA00009471"/>
    </source>
</evidence>
<keyword evidence="7 11" id="KW-0132">Cell division</keyword>
<reference evidence="13 14" key="1">
    <citation type="submission" date="2020-11" db="EMBL/GenBank/DDBJ databases">
        <title>Kefir isolates.</title>
        <authorList>
            <person name="Marcisauskas S."/>
            <person name="Kim Y."/>
            <person name="Blasche S."/>
        </authorList>
    </citation>
    <scope>NUCLEOTIDE SEQUENCE [LARGE SCALE GENOMIC DNA]</scope>
    <source>
        <strain evidence="13 14">OG2</strain>
    </source>
</reference>
<proteinExistence type="inferred from homology"/>
<protein>
    <recommendedName>
        <fullName evidence="4 11">Condensin complex subunit 2</fullName>
    </recommendedName>
</protein>
<dbReference type="GO" id="GO:0051301">
    <property type="term" value="P:cell division"/>
    <property type="evidence" value="ECO:0007669"/>
    <property type="project" value="UniProtKB-KW"/>
</dbReference>
<dbReference type="OrthoDB" id="362021at2759"/>
<evidence type="ECO:0000256" key="10">
    <source>
        <dbReference type="ARBA" id="ARBA00023306"/>
    </source>
</evidence>
<feature type="compositionally biased region" description="Basic and acidic residues" evidence="12">
    <location>
        <begin position="101"/>
        <end position="114"/>
    </location>
</feature>
<keyword evidence="9 11" id="KW-0226">DNA condensation</keyword>
<evidence type="ECO:0000256" key="7">
    <source>
        <dbReference type="ARBA" id="ARBA00022618"/>
    </source>
</evidence>
<dbReference type="PIRSF" id="PIRSF017126">
    <property type="entry name" value="Condensin_H"/>
    <property type="match status" value="1"/>
</dbReference>
<name>A0A9P6WDY7_MAUEX</name>
<feature type="compositionally biased region" description="Polar residues" evidence="12">
    <location>
        <begin position="466"/>
        <end position="480"/>
    </location>
</feature>
<dbReference type="GO" id="GO:0007076">
    <property type="term" value="P:mitotic chromosome condensation"/>
    <property type="evidence" value="ECO:0007669"/>
    <property type="project" value="InterPro"/>
</dbReference>
<feature type="compositionally biased region" description="Low complexity" evidence="12">
    <location>
        <begin position="120"/>
        <end position="139"/>
    </location>
</feature>
<evidence type="ECO:0000256" key="4">
    <source>
        <dbReference type="ARBA" id="ARBA00016065"/>
    </source>
</evidence>
<evidence type="ECO:0000256" key="9">
    <source>
        <dbReference type="ARBA" id="ARBA00023067"/>
    </source>
</evidence>
<dbReference type="GO" id="GO:0005737">
    <property type="term" value="C:cytoplasm"/>
    <property type="evidence" value="ECO:0007669"/>
    <property type="project" value="UniProtKB-SubCell"/>
</dbReference>
<evidence type="ECO:0000313" key="13">
    <source>
        <dbReference type="EMBL" id="KAG0669697.1"/>
    </source>
</evidence>
<organism evidence="13 14">
    <name type="scientific">Maudiozyma exigua</name>
    <name type="common">Yeast</name>
    <name type="synonym">Kazachstania exigua</name>
    <dbReference type="NCBI Taxonomy" id="34358"/>
    <lineage>
        <taxon>Eukaryota</taxon>
        <taxon>Fungi</taxon>
        <taxon>Dikarya</taxon>
        <taxon>Ascomycota</taxon>
        <taxon>Saccharomycotina</taxon>
        <taxon>Saccharomycetes</taxon>
        <taxon>Saccharomycetales</taxon>
        <taxon>Saccharomycetaceae</taxon>
        <taxon>Maudiozyma</taxon>
    </lineage>
</organism>
<sequence>MTTQLRLDNDDENDLFTNKTTMMANFEEWIKMATDNKINSSNSWNFALIDYFYDLNVLKDSENNINFQKASATLDGCVKIYSSRVDSVSNETGKLLSGLAQRKETTNKKKDRNADGTSTGGTEDNADGTNGTNGGTSNELEQDGVMIDPLTGLPVSVNNELGRRRVHNRVLETTLVDFDTIKMKALDQELNIDPLFKKALVDFDEGGAKSLLLNTLNLDDSLRVVFDASIKDDNTQLGEKVTNVNETRDSIIDQSGLEDSVLGNDKSRSMVGDETKDSTFVVEDEVLALGIDFIQFDKLSLNEISPSIQQLRNVVEDISKAKSFVKDVNSKLDNFLTEEEIKDTVPDAYEGADDNMDYYNDDNDIGKDDDNTRATNNSNVNMTPRRLDMSNMGMDGDDENNDSEDSANDSHNNTTQLVMEKDLMAYFDDNLNKNWRGREHWKVRSFKKKLLPELARHEAEQDEQNGDINGNTTNVDGTEPTNDEAETTTHQTNKNKKKEFQIDFFNLDDDLEETVFTHPKKKSAIEMTQRSRINDSHYLLPDDFHFSTEKITKLFIKPKQTMSLFSYTRRNKEKTNVSYVHPDTLASGIGLDGNDVEPVHTIADEEFWAETYKRKEEEEARANGTHDGSADIVGTQLENPFDDGDDNGIDFNQAFDDAEYNDDDHTPEQLAQEGHVKTNEDEFGVLPQKVAYSRVSKKVDVRRLKNNIWKSVVLLVNERDSKVVAEDHEIEIIKLSFKDIANELVNFYPKELLKDISTSFCFICLLHLSNEHGLTLENTENFEDLTVVYNKSTIQLSQ</sequence>
<keyword evidence="5" id="KW-0158">Chromosome</keyword>
<dbReference type="GO" id="GO:0003682">
    <property type="term" value="F:chromatin binding"/>
    <property type="evidence" value="ECO:0007669"/>
    <property type="project" value="TreeGrafter"/>
</dbReference>
<dbReference type="GO" id="GO:0000796">
    <property type="term" value="C:condensin complex"/>
    <property type="evidence" value="ECO:0007669"/>
    <property type="project" value="InterPro"/>
</dbReference>